<feature type="compositionally biased region" description="Basic and acidic residues" evidence="2">
    <location>
        <begin position="297"/>
        <end position="309"/>
    </location>
</feature>
<keyword evidence="1" id="KW-0175">Coiled coil</keyword>
<dbReference type="VEuPathDB" id="CryptoDB:Vbra_16379"/>
<feature type="compositionally biased region" description="Basic and acidic residues" evidence="2">
    <location>
        <begin position="695"/>
        <end position="706"/>
    </location>
</feature>
<feature type="region of interest" description="Disordered" evidence="2">
    <location>
        <begin position="528"/>
        <end position="794"/>
    </location>
</feature>
<dbReference type="InParanoid" id="A0A0G4FVV6"/>
<evidence type="ECO:0000256" key="2">
    <source>
        <dbReference type="SAM" id="MobiDB-lite"/>
    </source>
</evidence>
<dbReference type="AlphaFoldDB" id="A0A0G4FVV6"/>
<sequence length="794" mass="87031">MHSVSAGAQLVGPAAAGPFLYYESRLEDLEKRRQHLDERLVLRREVVCREEGIRAKIMQKRLDRIQAEEPKMNDRNQRLLKELHRKSQSISPRGRGRSPFFGISTSHVLKDQKSQFLNIIQSASLSWQRQVEEDCRRHINRTQIQTERLKVRRLELDRFWTVQQQLMQELHSARKELADEQRRLNDEARRRYLQLLEQRMQPPPHAATAPAPNVQHIFVRHEGTSSSTVRFLAGELTNGASNPSIISVSSPRHDDQSRSSAGRSASQARFLSIGSPTPGSRLKWQEPQTLPESIPMAREKSDEGDYQHDEDLETSPECSPGSYDGLSKVSRLSHISKLSRGARRSAKAKKAAGAKRSALAVDQRAKLSSGSPSPTFSPSEFEAQSRLAAHQPAAVRVEAERPPPRRVETEGLARAPEAPSAPPRIVKAMLPVRSQLPAGSWGAEVMLQLGLDPSDHDVIGEIGPHPRTAPARASAGDMVFDDDASRSATIATALKNRTYNALERMEQDLLHDLHRLDAFQTDLHMHMQMNTAPPPLSSVHSRARQQTDSLTVPLPPLSSHSTPALHRRPSPIAQPLGTSLPPSELGTATSPFHTDRQTTDRTANQPSFREGRGQAPTISPPVSGQRWGERTGDFGSPSETNNNTMKVGTLPSIMEHGGSSGQLNKSADETATAAPPPPPPHSQHPEALPSLPLPRGEEEKAADETSKPNSTATETATQPPIFGSASGGMGTLAGGHEEGKSYFIGGKSRGSGNLAELDRLIEGEREREQSSGGGVMMPEEDEFEDDEGLPLPGL</sequence>
<feature type="compositionally biased region" description="Polar residues" evidence="2">
    <location>
        <begin position="538"/>
        <end position="550"/>
    </location>
</feature>
<dbReference type="EMBL" id="CDMY01000510">
    <property type="protein sequence ID" value="CEM19314.1"/>
    <property type="molecule type" value="Genomic_DNA"/>
</dbReference>
<feature type="compositionally biased region" description="Polar residues" evidence="2">
    <location>
        <begin position="240"/>
        <end position="250"/>
    </location>
</feature>
<reference evidence="3 4" key="1">
    <citation type="submission" date="2014-11" db="EMBL/GenBank/DDBJ databases">
        <authorList>
            <person name="Zhu J."/>
            <person name="Qi W."/>
            <person name="Song R."/>
        </authorList>
    </citation>
    <scope>NUCLEOTIDE SEQUENCE [LARGE SCALE GENOMIC DNA]</scope>
</reference>
<dbReference type="Proteomes" id="UP000041254">
    <property type="component" value="Unassembled WGS sequence"/>
</dbReference>
<accession>A0A0G4FVV6</accession>
<evidence type="ECO:0000313" key="3">
    <source>
        <dbReference type="EMBL" id="CEM19314.1"/>
    </source>
</evidence>
<feature type="compositionally biased region" description="Polar residues" evidence="2">
    <location>
        <begin position="576"/>
        <end position="592"/>
    </location>
</feature>
<keyword evidence="4" id="KW-1185">Reference proteome</keyword>
<dbReference type="OMA" id="IPMAREK"/>
<feature type="compositionally biased region" description="Low complexity" evidence="2">
    <location>
        <begin position="258"/>
        <end position="269"/>
    </location>
</feature>
<evidence type="ECO:0000313" key="4">
    <source>
        <dbReference type="Proteomes" id="UP000041254"/>
    </source>
</evidence>
<feature type="compositionally biased region" description="Polar residues" evidence="2">
    <location>
        <begin position="707"/>
        <end position="718"/>
    </location>
</feature>
<feature type="coiled-coil region" evidence="1">
    <location>
        <begin position="163"/>
        <end position="198"/>
    </location>
</feature>
<feature type="compositionally biased region" description="Low complexity" evidence="2">
    <location>
        <begin position="368"/>
        <end position="379"/>
    </location>
</feature>
<name>A0A0G4FVV6_VITBC</name>
<feature type="region of interest" description="Disordered" evidence="2">
    <location>
        <begin position="240"/>
        <end position="419"/>
    </location>
</feature>
<feature type="compositionally biased region" description="Basic and acidic residues" evidence="2">
    <location>
        <begin position="756"/>
        <end position="769"/>
    </location>
</feature>
<feature type="compositionally biased region" description="Basic and acidic residues" evidence="2">
    <location>
        <begin position="397"/>
        <end position="411"/>
    </location>
</feature>
<evidence type="ECO:0000256" key="1">
    <source>
        <dbReference type="SAM" id="Coils"/>
    </source>
</evidence>
<feature type="compositionally biased region" description="Polar residues" evidence="2">
    <location>
        <begin position="637"/>
        <end position="646"/>
    </location>
</feature>
<feature type="compositionally biased region" description="Basic residues" evidence="2">
    <location>
        <begin position="340"/>
        <end position="353"/>
    </location>
</feature>
<protein>
    <submittedName>
        <fullName evidence="3">Uncharacterized protein</fullName>
    </submittedName>
</protein>
<gene>
    <name evidence="3" type="ORF">Vbra_16379</name>
</gene>
<proteinExistence type="predicted"/>
<organism evidence="3 4">
    <name type="scientific">Vitrella brassicaformis (strain CCMP3155)</name>
    <dbReference type="NCBI Taxonomy" id="1169540"/>
    <lineage>
        <taxon>Eukaryota</taxon>
        <taxon>Sar</taxon>
        <taxon>Alveolata</taxon>
        <taxon>Colpodellida</taxon>
        <taxon>Vitrellaceae</taxon>
        <taxon>Vitrella</taxon>
    </lineage>
</organism>
<feature type="compositionally biased region" description="Acidic residues" evidence="2">
    <location>
        <begin position="778"/>
        <end position="788"/>
    </location>
</feature>